<evidence type="ECO:0000313" key="3">
    <source>
        <dbReference type="EMBL" id="KAF2149519.1"/>
    </source>
</evidence>
<organism evidence="3 4">
    <name type="scientific">Myriangium duriaei CBS 260.36</name>
    <dbReference type="NCBI Taxonomy" id="1168546"/>
    <lineage>
        <taxon>Eukaryota</taxon>
        <taxon>Fungi</taxon>
        <taxon>Dikarya</taxon>
        <taxon>Ascomycota</taxon>
        <taxon>Pezizomycotina</taxon>
        <taxon>Dothideomycetes</taxon>
        <taxon>Dothideomycetidae</taxon>
        <taxon>Myriangiales</taxon>
        <taxon>Myriangiaceae</taxon>
        <taxon>Myriangium</taxon>
    </lineage>
</organism>
<dbReference type="OrthoDB" id="5336600at2759"/>
<protein>
    <submittedName>
        <fullName evidence="3">NAD(P)-binding protein</fullName>
    </submittedName>
</protein>
<dbReference type="AlphaFoldDB" id="A0A9P4MH10"/>
<evidence type="ECO:0000313" key="4">
    <source>
        <dbReference type="Proteomes" id="UP000799439"/>
    </source>
</evidence>
<dbReference type="InterPro" id="IPR036291">
    <property type="entry name" value="NAD(P)-bd_dom_sf"/>
</dbReference>
<proteinExistence type="inferred from homology"/>
<dbReference type="Pfam" id="PF13561">
    <property type="entry name" value="adh_short_C2"/>
    <property type="match status" value="1"/>
</dbReference>
<accession>A0A9P4MH10</accession>
<dbReference type="InterPro" id="IPR002347">
    <property type="entry name" value="SDR_fam"/>
</dbReference>
<comment type="caution">
    <text evidence="3">The sequence shown here is derived from an EMBL/GenBank/DDBJ whole genome shotgun (WGS) entry which is preliminary data.</text>
</comment>
<sequence>MSKPIAFIIGAGKNIGASTDRLLRSKGYRVAQAARSLDVNDASEDSLRLKVDLASADSIKHAFEEIRSKWGEPNVVIYNGAALHFAKPEVFSVSVDDFVSDLTVNTVSVYAAAAEAVKGFKKLPDTLPKVFTVTGNMLNEAPLGDGSFVTLGAGKSATAHILATATVGYKSAGYRFYYVDQRTVEGGPVLNGVDGEGHAQMFESLIDGKEDLPWQVTFVSGTGYKKFPRKE</sequence>
<dbReference type="Gene3D" id="3.40.50.720">
    <property type="entry name" value="NAD(P)-binding Rossmann-like Domain"/>
    <property type="match status" value="1"/>
</dbReference>
<dbReference type="CDD" id="cd05233">
    <property type="entry name" value="SDR_c"/>
    <property type="match status" value="1"/>
</dbReference>
<evidence type="ECO:0000256" key="1">
    <source>
        <dbReference type="ARBA" id="ARBA00006484"/>
    </source>
</evidence>
<dbReference type="EMBL" id="ML996091">
    <property type="protein sequence ID" value="KAF2149519.1"/>
    <property type="molecule type" value="Genomic_DNA"/>
</dbReference>
<keyword evidence="2" id="KW-0560">Oxidoreductase</keyword>
<dbReference type="PANTHER" id="PTHR43669:SF4">
    <property type="entry name" value="SHORT-CHAIN DEHYDROGENASE"/>
    <property type="match status" value="1"/>
</dbReference>
<evidence type="ECO:0000256" key="2">
    <source>
        <dbReference type="ARBA" id="ARBA00023002"/>
    </source>
</evidence>
<comment type="similarity">
    <text evidence="1">Belongs to the short-chain dehydrogenases/reductases (SDR) family.</text>
</comment>
<reference evidence="3" key="1">
    <citation type="journal article" date="2020" name="Stud. Mycol.">
        <title>101 Dothideomycetes genomes: a test case for predicting lifestyles and emergence of pathogens.</title>
        <authorList>
            <person name="Haridas S."/>
            <person name="Albert R."/>
            <person name="Binder M."/>
            <person name="Bloem J."/>
            <person name="Labutti K."/>
            <person name="Salamov A."/>
            <person name="Andreopoulos B."/>
            <person name="Baker S."/>
            <person name="Barry K."/>
            <person name="Bills G."/>
            <person name="Bluhm B."/>
            <person name="Cannon C."/>
            <person name="Castanera R."/>
            <person name="Culley D."/>
            <person name="Daum C."/>
            <person name="Ezra D."/>
            <person name="Gonzalez J."/>
            <person name="Henrissat B."/>
            <person name="Kuo A."/>
            <person name="Liang C."/>
            <person name="Lipzen A."/>
            <person name="Lutzoni F."/>
            <person name="Magnuson J."/>
            <person name="Mondo S."/>
            <person name="Nolan M."/>
            <person name="Ohm R."/>
            <person name="Pangilinan J."/>
            <person name="Park H.-J."/>
            <person name="Ramirez L."/>
            <person name="Alfaro M."/>
            <person name="Sun H."/>
            <person name="Tritt A."/>
            <person name="Yoshinaga Y."/>
            <person name="Zwiers L.-H."/>
            <person name="Turgeon B."/>
            <person name="Goodwin S."/>
            <person name="Spatafora J."/>
            <person name="Crous P."/>
            <person name="Grigoriev I."/>
        </authorList>
    </citation>
    <scope>NUCLEOTIDE SEQUENCE</scope>
    <source>
        <strain evidence="3">CBS 260.36</strain>
    </source>
</reference>
<dbReference type="SUPFAM" id="SSF51735">
    <property type="entry name" value="NAD(P)-binding Rossmann-fold domains"/>
    <property type="match status" value="1"/>
</dbReference>
<keyword evidence="4" id="KW-1185">Reference proteome</keyword>
<dbReference type="PANTHER" id="PTHR43669">
    <property type="entry name" value="5-KETO-D-GLUCONATE 5-REDUCTASE"/>
    <property type="match status" value="1"/>
</dbReference>
<dbReference type="GO" id="GO:0016491">
    <property type="term" value="F:oxidoreductase activity"/>
    <property type="evidence" value="ECO:0007669"/>
    <property type="project" value="UniProtKB-KW"/>
</dbReference>
<dbReference type="Proteomes" id="UP000799439">
    <property type="component" value="Unassembled WGS sequence"/>
</dbReference>
<gene>
    <name evidence="3" type="ORF">K461DRAFT_261037</name>
</gene>
<name>A0A9P4MH10_9PEZI</name>